<dbReference type="AlphaFoldDB" id="A0A2W5HNR5"/>
<dbReference type="EMBL" id="QFOT01000004">
    <property type="protein sequence ID" value="PZP57262.1"/>
    <property type="molecule type" value="Genomic_DNA"/>
</dbReference>
<feature type="chain" id="PRO_5015902988" evidence="1">
    <location>
        <begin position="27"/>
        <end position="527"/>
    </location>
</feature>
<dbReference type="GO" id="GO:0030572">
    <property type="term" value="F:phosphatidyltransferase activity"/>
    <property type="evidence" value="ECO:0007669"/>
    <property type="project" value="UniProtKB-ARBA"/>
</dbReference>
<dbReference type="InterPro" id="IPR025202">
    <property type="entry name" value="PLD-like_dom"/>
</dbReference>
<reference evidence="3 4" key="1">
    <citation type="submission" date="2017-08" db="EMBL/GenBank/DDBJ databases">
        <title>Infants hospitalized years apart are colonized by the same room-sourced microbial strains.</title>
        <authorList>
            <person name="Brooks B."/>
            <person name="Olm M.R."/>
            <person name="Firek B.A."/>
            <person name="Baker R."/>
            <person name="Thomas B.C."/>
            <person name="Morowitz M.J."/>
            <person name="Banfield J.F."/>
        </authorList>
    </citation>
    <scope>NUCLEOTIDE SEQUENCE [LARGE SCALE GENOMIC DNA]</scope>
    <source>
        <strain evidence="3">S2_006_000_R2_64</strain>
    </source>
</reference>
<evidence type="ECO:0000313" key="3">
    <source>
        <dbReference type="EMBL" id="PZP57262.1"/>
    </source>
</evidence>
<comment type="caution">
    <text evidence="3">The sequence shown here is derived from an EMBL/GenBank/DDBJ whole genome shotgun (WGS) entry which is preliminary data.</text>
</comment>
<organism evidence="3 4">
    <name type="scientific">Micavibrio aeruginosavorus</name>
    <dbReference type="NCBI Taxonomy" id="349221"/>
    <lineage>
        <taxon>Bacteria</taxon>
        <taxon>Pseudomonadati</taxon>
        <taxon>Bdellovibrionota</taxon>
        <taxon>Bdellovibrionia</taxon>
        <taxon>Bdellovibrionales</taxon>
        <taxon>Pseudobdellovibrionaceae</taxon>
        <taxon>Micavibrio</taxon>
    </lineage>
</organism>
<feature type="signal peptide" evidence="1">
    <location>
        <begin position="1"/>
        <end position="26"/>
    </location>
</feature>
<keyword evidence="1" id="KW-0732">Signal</keyword>
<protein>
    <submittedName>
        <fullName evidence="3">Phospholipase</fullName>
    </submittedName>
</protein>
<dbReference type="PROSITE" id="PS51257">
    <property type="entry name" value="PROKAR_LIPOPROTEIN"/>
    <property type="match status" value="1"/>
</dbReference>
<dbReference type="SUPFAM" id="SSF56024">
    <property type="entry name" value="Phospholipase D/nuclease"/>
    <property type="match status" value="2"/>
</dbReference>
<evidence type="ECO:0000259" key="2">
    <source>
        <dbReference type="PROSITE" id="PS50035"/>
    </source>
</evidence>
<dbReference type="PROSITE" id="PS50035">
    <property type="entry name" value="PLD"/>
    <property type="match status" value="2"/>
</dbReference>
<sequence>MKFKTKSVTSLLLVMLIVGCTSISRARPDATQYPRTPSTAILQTTQTALGSHLKEAVSKNPGQSGFHIYDRGSQSLIARLALVRLAEKSVDLQYYAIAGDATSNLMMEALIRAAQRGVRVRLLVDSFTVSDMKEALLAFDGIENIQIRVFNPLMTKDQSPWAKVQTVFTDLGHANKRMHNKVLIADNQMAIMGGRNLSDEYFDADQDFEFKDIDLLTAGPITNDLSKSFDEYWNDRNSFPVSAVYETEHNEGKTSELRSKLKENWDRQAKDPKQRRQLASSLPEILSDPDLSLIWAKAELAADDPLKVVRPTSSNESEPLKEILSLLNGATKEFAIISAYFVPTEQGVEWLGGLEDRGVDVRVLTNSLASTDVVAVHSGYAPYRIDLLRRGVDLHEFIPVGQKKSRQRLLGRSQPPRAGLHSKAYIIDKEHAIIGSFNLDPRSVQLNTEMAVVIHNKEISQQLHTMFEKSIQPDVSYQLMLDKSGDELRWQGIEKGQKLRYSHEPHAGVWRNIQNFLVTLLPVEDQL</sequence>
<name>A0A2W5HNR5_9BACT</name>
<evidence type="ECO:0000256" key="1">
    <source>
        <dbReference type="SAM" id="SignalP"/>
    </source>
</evidence>
<dbReference type="PANTHER" id="PTHR21248:SF12">
    <property type="entry name" value="CARDIOLIPIN SYNTHASE C"/>
    <property type="match status" value="1"/>
</dbReference>
<dbReference type="Proteomes" id="UP000249739">
    <property type="component" value="Unassembled WGS sequence"/>
</dbReference>
<dbReference type="CDD" id="cd09113">
    <property type="entry name" value="PLDc_ymdC_like_2"/>
    <property type="match status" value="1"/>
</dbReference>
<dbReference type="PANTHER" id="PTHR21248">
    <property type="entry name" value="CARDIOLIPIN SYNTHASE"/>
    <property type="match status" value="1"/>
</dbReference>
<evidence type="ECO:0000313" key="4">
    <source>
        <dbReference type="Proteomes" id="UP000249739"/>
    </source>
</evidence>
<dbReference type="Gene3D" id="3.30.870.10">
    <property type="entry name" value="Endonuclease Chain A"/>
    <property type="match status" value="2"/>
</dbReference>
<dbReference type="SMART" id="SM00155">
    <property type="entry name" value="PLDc"/>
    <property type="match status" value="2"/>
</dbReference>
<dbReference type="GO" id="GO:0032049">
    <property type="term" value="P:cardiolipin biosynthetic process"/>
    <property type="evidence" value="ECO:0007669"/>
    <property type="project" value="UniProtKB-ARBA"/>
</dbReference>
<dbReference type="CDD" id="cd09111">
    <property type="entry name" value="PLDc_ymdC_like_1"/>
    <property type="match status" value="1"/>
</dbReference>
<dbReference type="InterPro" id="IPR001736">
    <property type="entry name" value="PLipase_D/transphosphatidylase"/>
</dbReference>
<dbReference type="Pfam" id="PF13091">
    <property type="entry name" value="PLDc_2"/>
    <property type="match status" value="2"/>
</dbReference>
<gene>
    <name evidence="3" type="ORF">DI586_00865</name>
</gene>
<feature type="domain" description="PLD phosphodiesterase" evidence="2">
    <location>
        <begin position="416"/>
        <end position="443"/>
    </location>
</feature>
<accession>A0A2W5HNR5</accession>
<proteinExistence type="predicted"/>
<feature type="domain" description="PLD phosphodiesterase" evidence="2">
    <location>
        <begin position="174"/>
        <end position="201"/>
    </location>
</feature>